<keyword evidence="3" id="KW-1185">Reference proteome</keyword>
<dbReference type="Proteomes" id="UP000828390">
    <property type="component" value="Unassembled WGS sequence"/>
</dbReference>
<dbReference type="EMBL" id="JAIWYP010000016">
    <property type="protein sequence ID" value="KAH3696690.1"/>
    <property type="molecule type" value="Genomic_DNA"/>
</dbReference>
<gene>
    <name evidence="2" type="ORF">DPMN_084166</name>
</gene>
<evidence type="ECO:0000313" key="2">
    <source>
        <dbReference type="EMBL" id="KAH3696690.1"/>
    </source>
</evidence>
<comment type="caution">
    <text evidence="2">The sequence shown here is derived from an EMBL/GenBank/DDBJ whole genome shotgun (WGS) entry which is preliminary data.</text>
</comment>
<dbReference type="AlphaFoldDB" id="A0A9D3YDV2"/>
<organism evidence="2 3">
    <name type="scientific">Dreissena polymorpha</name>
    <name type="common">Zebra mussel</name>
    <name type="synonym">Mytilus polymorpha</name>
    <dbReference type="NCBI Taxonomy" id="45954"/>
    <lineage>
        <taxon>Eukaryota</taxon>
        <taxon>Metazoa</taxon>
        <taxon>Spiralia</taxon>
        <taxon>Lophotrochozoa</taxon>
        <taxon>Mollusca</taxon>
        <taxon>Bivalvia</taxon>
        <taxon>Autobranchia</taxon>
        <taxon>Heteroconchia</taxon>
        <taxon>Euheterodonta</taxon>
        <taxon>Imparidentia</taxon>
        <taxon>Neoheterodontei</taxon>
        <taxon>Myida</taxon>
        <taxon>Dreissenoidea</taxon>
        <taxon>Dreissenidae</taxon>
        <taxon>Dreissena</taxon>
    </lineage>
</organism>
<reference evidence="2" key="1">
    <citation type="journal article" date="2019" name="bioRxiv">
        <title>The Genome of the Zebra Mussel, Dreissena polymorpha: A Resource for Invasive Species Research.</title>
        <authorList>
            <person name="McCartney M.A."/>
            <person name="Auch B."/>
            <person name="Kono T."/>
            <person name="Mallez S."/>
            <person name="Zhang Y."/>
            <person name="Obille A."/>
            <person name="Becker A."/>
            <person name="Abrahante J.E."/>
            <person name="Garbe J."/>
            <person name="Badalamenti J.P."/>
            <person name="Herman A."/>
            <person name="Mangelson H."/>
            <person name="Liachko I."/>
            <person name="Sullivan S."/>
            <person name="Sone E.D."/>
            <person name="Koren S."/>
            <person name="Silverstein K.A.T."/>
            <person name="Beckman K.B."/>
            <person name="Gohl D.M."/>
        </authorList>
    </citation>
    <scope>NUCLEOTIDE SEQUENCE</scope>
    <source>
        <strain evidence="2">Duluth1</strain>
        <tissue evidence="2">Whole animal</tissue>
    </source>
</reference>
<proteinExistence type="predicted"/>
<reference evidence="2" key="2">
    <citation type="submission" date="2020-11" db="EMBL/GenBank/DDBJ databases">
        <authorList>
            <person name="McCartney M.A."/>
            <person name="Auch B."/>
            <person name="Kono T."/>
            <person name="Mallez S."/>
            <person name="Becker A."/>
            <person name="Gohl D.M."/>
            <person name="Silverstein K.A.T."/>
            <person name="Koren S."/>
            <person name="Bechman K.B."/>
            <person name="Herman A."/>
            <person name="Abrahante J.E."/>
            <person name="Garbe J."/>
        </authorList>
    </citation>
    <scope>NUCLEOTIDE SEQUENCE</scope>
    <source>
        <strain evidence="2">Duluth1</strain>
        <tissue evidence="2">Whole animal</tissue>
    </source>
</reference>
<evidence type="ECO:0000256" key="1">
    <source>
        <dbReference type="SAM" id="MobiDB-lite"/>
    </source>
</evidence>
<evidence type="ECO:0000313" key="3">
    <source>
        <dbReference type="Proteomes" id="UP000828390"/>
    </source>
</evidence>
<protein>
    <submittedName>
        <fullName evidence="2">Uncharacterized protein</fullName>
    </submittedName>
</protein>
<sequence>MLSSIDVTSEENTHVHYHEIADTQIEPMTGGSTLQNNMDRTHHQSYTASPIGNVDSIILTQATTTYNISHAPRCHFSQFVTRMNSDVSSPSTYSTTAATESGKRFPFLALAEINLSDGKNETCELFQRNTSNLL</sequence>
<accession>A0A9D3YDV2</accession>
<name>A0A9D3YDV2_DREPO</name>
<feature type="region of interest" description="Disordered" evidence="1">
    <location>
        <begin position="19"/>
        <end position="38"/>
    </location>
</feature>